<evidence type="ECO:0000313" key="2">
    <source>
        <dbReference type="Proteomes" id="UP001187868"/>
    </source>
</evidence>
<dbReference type="Proteomes" id="UP001187868">
    <property type="component" value="Unassembled WGS sequence"/>
</dbReference>
<sequence>MTDLLSKETLEAIIRVSNNDDVKNMAYELLQRREAAENPVFFIEIEGDDWIQSGRVPGSTFDFNNLPDGINNLYAAPPLPVVPDERIWAQAGGRDDFKFTEGWNACRAAMLKQSANSCQLFGNSEQVGPLDTSTEISCDESPDAELCDFYDANSWTELVRALVNHMEQLQEAAKRNVKPWQDTFPPTLLPAYIERIKQADAAIAGNHTEQQLRLVNSPAIPEGLRSVITADDVAALRRFEACCDDPESGGHDLDKKQVKRLEEVGALRRAGRIHFITGFGSAVLAAHQSEGGE</sequence>
<dbReference type="EMBL" id="JAWLLM010000031">
    <property type="protein sequence ID" value="MDV7044639.1"/>
    <property type="molecule type" value="Genomic_DNA"/>
</dbReference>
<evidence type="ECO:0000313" key="1">
    <source>
        <dbReference type="EMBL" id="MDV7044639.1"/>
    </source>
</evidence>
<proteinExistence type="predicted"/>
<keyword evidence="2" id="KW-1185">Reference proteome</keyword>
<organism evidence="1 2">
    <name type="scientific">Dickeya solani</name>
    <dbReference type="NCBI Taxonomy" id="1089444"/>
    <lineage>
        <taxon>Bacteria</taxon>
        <taxon>Pseudomonadati</taxon>
        <taxon>Pseudomonadota</taxon>
        <taxon>Gammaproteobacteria</taxon>
        <taxon>Enterobacterales</taxon>
        <taxon>Pectobacteriaceae</taxon>
        <taxon>Dickeya</taxon>
    </lineage>
</organism>
<gene>
    <name evidence="1" type="ORF">RUJ08_21180</name>
</gene>
<name>A0ABU4EKP3_9GAMM</name>
<accession>A0ABU4EKP3</accession>
<reference evidence="1 2" key="1">
    <citation type="submission" date="2023-10" db="EMBL/GenBank/DDBJ databases">
        <title>Clonality and diversity in the soft rot Dickeya solani phytopathogen.</title>
        <authorList>
            <person name="Pedron J."/>
            <person name="Van Gijisegem F."/>
            <person name="Portier P."/>
            <person name="Taghouti G."/>
        </authorList>
    </citation>
    <scope>NUCLEOTIDE SEQUENCE [LARGE SCALE GENOMIC DNA]</scope>
    <source>
        <strain evidence="1 2">FVG2-MFV017-A9</strain>
    </source>
</reference>
<protein>
    <submittedName>
        <fullName evidence="1">Uncharacterized protein</fullName>
    </submittedName>
</protein>
<comment type="caution">
    <text evidence="1">The sequence shown here is derived from an EMBL/GenBank/DDBJ whole genome shotgun (WGS) entry which is preliminary data.</text>
</comment>
<dbReference type="RefSeq" id="WP_057082881.1">
    <property type="nucleotide sequence ID" value="NZ_CP104920.1"/>
</dbReference>